<comment type="caution">
    <text evidence="15">The sequence shown here is derived from an EMBL/GenBank/DDBJ whole genome shotgun (WGS) entry which is preliminary data.</text>
</comment>
<evidence type="ECO:0000256" key="12">
    <source>
        <dbReference type="SAM" id="MobiDB-lite"/>
    </source>
</evidence>
<keyword evidence="8 11" id="KW-0808">Transferase</keyword>
<keyword evidence="13" id="KW-0472">Membrane</keyword>
<evidence type="ECO:0000313" key="16">
    <source>
        <dbReference type="Proteomes" id="UP000216339"/>
    </source>
</evidence>
<proteinExistence type="inferred from homology"/>
<evidence type="ECO:0000313" key="15">
    <source>
        <dbReference type="EMBL" id="PAP76463.1"/>
    </source>
</evidence>
<dbReference type="InterPro" id="IPR002123">
    <property type="entry name" value="Plipid/glycerol_acylTrfase"/>
</dbReference>
<dbReference type="GO" id="GO:0003841">
    <property type="term" value="F:1-acylglycerol-3-phosphate O-acyltransferase activity"/>
    <property type="evidence" value="ECO:0007669"/>
    <property type="project" value="UniProtKB-UniRule"/>
</dbReference>
<feature type="domain" description="Phospholipid/glycerol acyltransferase" evidence="14">
    <location>
        <begin position="73"/>
        <end position="186"/>
    </location>
</feature>
<evidence type="ECO:0000256" key="9">
    <source>
        <dbReference type="ARBA" id="ARBA00023098"/>
    </source>
</evidence>
<evidence type="ECO:0000256" key="3">
    <source>
        <dbReference type="ARBA" id="ARBA00005189"/>
    </source>
</evidence>
<dbReference type="SMART" id="SM00563">
    <property type="entry name" value="PlsC"/>
    <property type="match status" value="1"/>
</dbReference>
<dbReference type="GO" id="GO:0016020">
    <property type="term" value="C:membrane"/>
    <property type="evidence" value="ECO:0007669"/>
    <property type="project" value="InterPro"/>
</dbReference>
<sequence>MKAVTSALTWVTITLLVLVLLPTLLVVRLFDRTPARVYTGRTFRVMGSWVTKLNPAWHVDVGPVDTAALHPPYVVVSNHQSQADIPVISLLPWEMKWVAKKELFDLPVMGWLMKLAGDIAVDRKDPQSRSTVLARATRVLRRGTSVMFFPEGTRSRDGRVKGFHDGAFRLAIEAGVPVLPVAIDGTMNALPKHGWQFSRADVRLAVLRPVPTEGLAPNDVDALRDHVRQRIVEQVATWRGTPPEAADALALAPARAVSEAGEDGAKSGAHTGRATRTA</sequence>
<comment type="similarity">
    <text evidence="4 11">Belongs to the 1-acyl-sn-glycerol-3-phosphate acyltransferase family.</text>
</comment>
<dbReference type="EMBL" id="MQWD01000001">
    <property type="protein sequence ID" value="PAP76463.1"/>
    <property type="molecule type" value="Genomic_DNA"/>
</dbReference>
<evidence type="ECO:0000259" key="14">
    <source>
        <dbReference type="SMART" id="SM00563"/>
    </source>
</evidence>
<dbReference type="PANTHER" id="PTHR10434">
    <property type="entry name" value="1-ACYL-SN-GLYCEROL-3-PHOSPHATE ACYLTRANSFERASE"/>
    <property type="match status" value="1"/>
</dbReference>
<comment type="pathway">
    <text evidence="2">Phospholipid metabolism; CDP-diacylglycerol biosynthesis; CDP-diacylglycerol from sn-glycerol 3-phosphate: step 2/3.</text>
</comment>
<evidence type="ECO:0000256" key="8">
    <source>
        <dbReference type="ARBA" id="ARBA00022679"/>
    </source>
</evidence>
<keyword evidence="16" id="KW-1185">Reference proteome</keyword>
<dbReference type="AlphaFoldDB" id="A0A271IZ17"/>
<evidence type="ECO:0000256" key="5">
    <source>
        <dbReference type="ARBA" id="ARBA00013211"/>
    </source>
</evidence>
<keyword evidence="10 11" id="KW-0012">Acyltransferase</keyword>
<keyword evidence="11" id="KW-1208">Phospholipid metabolism</keyword>
<evidence type="ECO:0000256" key="1">
    <source>
        <dbReference type="ARBA" id="ARBA00001141"/>
    </source>
</evidence>
<feature type="region of interest" description="Disordered" evidence="12">
    <location>
        <begin position="259"/>
        <end position="278"/>
    </location>
</feature>
<dbReference type="NCBIfam" id="TIGR00530">
    <property type="entry name" value="AGP_acyltrn"/>
    <property type="match status" value="1"/>
</dbReference>
<reference evidence="15 16" key="1">
    <citation type="submission" date="2016-11" db="EMBL/GenBank/DDBJ databases">
        <title>Study of marine rhodopsin-containing bacteria.</title>
        <authorList>
            <person name="Yoshizawa S."/>
            <person name="Kumagai Y."/>
            <person name="Kogure K."/>
        </authorList>
    </citation>
    <scope>NUCLEOTIDE SEQUENCE [LARGE SCALE GENOMIC DNA]</scope>
    <source>
        <strain evidence="15 16">SAORIC-28</strain>
    </source>
</reference>
<evidence type="ECO:0000256" key="13">
    <source>
        <dbReference type="SAM" id="Phobius"/>
    </source>
</evidence>
<evidence type="ECO:0000256" key="10">
    <source>
        <dbReference type="ARBA" id="ARBA00023315"/>
    </source>
</evidence>
<keyword evidence="13" id="KW-0812">Transmembrane</keyword>
<dbReference type="InterPro" id="IPR004552">
    <property type="entry name" value="AGP_acyltrans"/>
</dbReference>
<keyword evidence="9 11" id="KW-0443">Lipid metabolism</keyword>
<evidence type="ECO:0000256" key="4">
    <source>
        <dbReference type="ARBA" id="ARBA00008655"/>
    </source>
</evidence>
<evidence type="ECO:0000256" key="7">
    <source>
        <dbReference type="ARBA" id="ARBA00022516"/>
    </source>
</evidence>
<dbReference type="Proteomes" id="UP000216339">
    <property type="component" value="Unassembled WGS sequence"/>
</dbReference>
<dbReference type="Pfam" id="PF01553">
    <property type="entry name" value="Acyltransferase"/>
    <property type="match status" value="1"/>
</dbReference>
<evidence type="ECO:0000256" key="11">
    <source>
        <dbReference type="RuleBase" id="RU361267"/>
    </source>
</evidence>
<dbReference type="CDD" id="cd07989">
    <property type="entry name" value="LPLAT_AGPAT-like"/>
    <property type="match status" value="1"/>
</dbReference>
<gene>
    <name evidence="15" type="ORF">BSZ37_08430</name>
</gene>
<dbReference type="SUPFAM" id="SSF69593">
    <property type="entry name" value="Glycerol-3-phosphate (1)-acyltransferase"/>
    <property type="match status" value="1"/>
</dbReference>
<feature type="transmembrane region" description="Helical" evidence="13">
    <location>
        <begin position="6"/>
        <end position="27"/>
    </location>
</feature>
<organism evidence="15 16">
    <name type="scientific">Rubrivirga marina</name>
    <dbReference type="NCBI Taxonomy" id="1196024"/>
    <lineage>
        <taxon>Bacteria</taxon>
        <taxon>Pseudomonadati</taxon>
        <taxon>Rhodothermota</taxon>
        <taxon>Rhodothermia</taxon>
        <taxon>Rhodothermales</taxon>
        <taxon>Rubricoccaceae</taxon>
        <taxon>Rubrivirga</taxon>
    </lineage>
</organism>
<comment type="catalytic activity">
    <reaction evidence="1 11">
        <text>a 1-acyl-sn-glycero-3-phosphate + an acyl-CoA = a 1,2-diacyl-sn-glycero-3-phosphate + CoA</text>
        <dbReference type="Rhea" id="RHEA:19709"/>
        <dbReference type="ChEBI" id="CHEBI:57287"/>
        <dbReference type="ChEBI" id="CHEBI:57970"/>
        <dbReference type="ChEBI" id="CHEBI:58342"/>
        <dbReference type="ChEBI" id="CHEBI:58608"/>
        <dbReference type="EC" id="2.3.1.51"/>
    </reaction>
</comment>
<accession>A0A271IZ17</accession>
<dbReference type="EC" id="2.3.1.51" evidence="5 11"/>
<keyword evidence="7 11" id="KW-0444">Lipid biosynthesis</keyword>
<name>A0A271IZ17_9BACT</name>
<comment type="domain">
    <text evidence="11">The HXXXXD motif is essential for acyltransferase activity and may constitute the binding site for the phosphate moiety of the glycerol-3-phosphate.</text>
</comment>
<keyword evidence="13" id="KW-1133">Transmembrane helix</keyword>
<keyword evidence="11" id="KW-0594">Phospholipid biosynthesis</keyword>
<dbReference type="GO" id="GO:0006654">
    <property type="term" value="P:phosphatidic acid biosynthetic process"/>
    <property type="evidence" value="ECO:0007669"/>
    <property type="project" value="TreeGrafter"/>
</dbReference>
<evidence type="ECO:0000256" key="2">
    <source>
        <dbReference type="ARBA" id="ARBA00004728"/>
    </source>
</evidence>
<dbReference type="OrthoDB" id="9803035at2"/>
<dbReference type="PANTHER" id="PTHR10434:SF64">
    <property type="entry name" value="1-ACYL-SN-GLYCEROL-3-PHOSPHATE ACYLTRANSFERASE-RELATED"/>
    <property type="match status" value="1"/>
</dbReference>
<dbReference type="RefSeq" id="WP_095510121.1">
    <property type="nucleotide sequence ID" value="NZ_MQWD01000001.1"/>
</dbReference>
<protein>
    <recommendedName>
        <fullName evidence="6 11">1-acyl-sn-glycerol-3-phosphate acyltransferase</fullName>
        <ecNumber evidence="5 11">2.3.1.51</ecNumber>
    </recommendedName>
</protein>
<evidence type="ECO:0000256" key="6">
    <source>
        <dbReference type="ARBA" id="ARBA00016139"/>
    </source>
</evidence>
<comment type="pathway">
    <text evidence="3">Lipid metabolism.</text>
</comment>